<feature type="signal peptide" evidence="10">
    <location>
        <begin position="1"/>
        <end position="25"/>
    </location>
</feature>
<evidence type="ECO:0000256" key="4">
    <source>
        <dbReference type="ARBA" id="ARBA00022729"/>
    </source>
</evidence>
<evidence type="ECO:0000313" key="13">
    <source>
        <dbReference type="EMBL" id="GAB0201609.1"/>
    </source>
</evidence>
<dbReference type="Pfam" id="PF07686">
    <property type="entry name" value="V-set"/>
    <property type="match status" value="1"/>
</dbReference>
<dbReference type="PROSITE" id="PS50835">
    <property type="entry name" value="IG_LIKE"/>
    <property type="match status" value="2"/>
</dbReference>
<dbReference type="Gene3D" id="2.60.120.920">
    <property type="match status" value="1"/>
</dbReference>
<dbReference type="SMART" id="SM00409">
    <property type="entry name" value="IG"/>
    <property type="match status" value="2"/>
</dbReference>
<dbReference type="InterPro" id="IPR003877">
    <property type="entry name" value="SPRY_dom"/>
</dbReference>
<dbReference type="CDD" id="cd12888">
    <property type="entry name" value="SPRY_PRY_TRIM7_like"/>
    <property type="match status" value="1"/>
</dbReference>
<dbReference type="FunFam" id="2.60.40.10:FF:000183">
    <property type="entry name" value="Myelin-oligodendrocyte glycoprotein"/>
    <property type="match status" value="1"/>
</dbReference>
<organism evidence="13 14">
    <name type="scientific">Grus japonensis</name>
    <name type="common">Japanese crane</name>
    <name type="synonym">Red-crowned crane</name>
    <dbReference type="NCBI Taxonomy" id="30415"/>
    <lineage>
        <taxon>Eukaryota</taxon>
        <taxon>Metazoa</taxon>
        <taxon>Chordata</taxon>
        <taxon>Craniata</taxon>
        <taxon>Vertebrata</taxon>
        <taxon>Euteleostomi</taxon>
        <taxon>Archelosauria</taxon>
        <taxon>Archosauria</taxon>
        <taxon>Dinosauria</taxon>
        <taxon>Saurischia</taxon>
        <taxon>Theropoda</taxon>
        <taxon>Coelurosauria</taxon>
        <taxon>Aves</taxon>
        <taxon>Neognathae</taxon>
        <taxon>Neoaves</taxon>
        <taxon>Gruiformes</taxon>
        <taxon>Gruidae</taxon>
        <taxon>Grus</taxon>
    </lineage>
</organism>
<evidence type="ECO:0000256" key="8">
    <source>
        <dbReference type="ARBA" id="ARBA00023319"/>
    </source>
</evidence>
<evidence type="ECO:0000313" key="14">
    <source>
        <dbReference type="Proteomes" id="UP001623348"/>
    </source>
</evidence>
<evidence type="ECO:0000256" key="1">
    <source>
        <dbReference type="ARBA" id="ARBA00004479"/>
    </source>
</evidence>
<dbReference type="GO" id="GO:0016020">
    <property type="term" value="C:membrane"/>
    <property type="evidence" value="ECO:0007669"/>
    <property type="project" value="UniProtKB-SubCell"/>
</dbReference>
<reference evidence="13 14" key="1">
    <citation type="submission" date="2024-06" db="EMBL/GenBank/DDBJ databases">
        <title>The draft genome of Grus japonensis, version 3.</title>
        <authorList>
            <person name="Nabeshima K."/>
            <person name="Suzuki S."/>
            <person name="Onuma M."/>
        </authorList>
    </citation>
    <scope>NUCLEOTIDE SEQUENCE [LARGE SCALE GENOMIC DNA]</scope>
    <source>
        <strain evidence="13 14">451A</strain>
    </source>
</reference>
<dbReference type="PANTHER" id="PTHR24100:SF149">
    <property type="entry name" value="BG-LIKE ANTIGEN 1-RELATED"/>
    <property type="match status" value="1"/>
</dbReference>
<dbReference type="InterPro" id="IPR003599">
    <property type="entry name" value="Ig_sub"/>
</dbReference>
<dbReference type="SUPFAM" id="SSF49899">
    <property type="entry name" value="Concanavalin A-like lectins/glucanases"/>
    <property type="match status" value="1"/>
</dbReference>
<feature type="domain" description="Ig-like" evidence="12">
    <location>
        <begin position="146"/>
        <end position="235"/>
    </location>
</feature>
<dbReference type="InterPro" id="IPR003879">
    <property type="entry name" value="Butyrophylin_SPRY"/>
</dbReference>
<evidence type="ECO:0000256" key="2">
    <source>
        <dbReference type="ARBA" id="ARBA00007591"/>
    </source>
</evidence>
<dbReference type="Proteomes" id="UP001623348">
    <property type="component" value="Unassembled WGS sequence"/>
</dbReference>
<dbReference type="AlphaFoldDB" id="A0ABC9XWD1"/>
<dbReference type="InterPro" id="IPR013783">
    <property type="entry name" value="Ig-like_fold"/>
</dbReference>
<dbReference type="InterPro" id="IPR036179">
    <property type="entry name" value="Ig-like_dom_sf"/>
</dbReference>
<dbReference type="PRINTS" id="PR01407">
    <property type="entry name" value="BUTYPHLNCDUF"/>
</dbReference>
<dbReference type="PANTHER" id="PTHR24100">
    <property type="entry name" value="BUTYROPHILIN"/>
    <property type="match status" value="1"/>
</dbReference>
<keyword evidence="7" id="KW-1015">Disulfide bond</keyword>
<feature type="transmembrane region" description="Helical" evidence="9">
    <location>
        <begin position="245"/>
        <end position="267"/>
    </location>
</feature>
<sequence>MWLPASPGGLLSYLVTLLVLRLGSADFRVVGPGHTLQVTMGQDVVLPCHLSPSVDARSLDIRWIRHSFSETVHRYQNGENLYGDQMEEYVGRTELVRDGLSSGRLNLRISALRPSDDGQYVCTVTDGASYGEATVDVEVSATGSVPQLSLEAYEDGGIRVVCQSAGWYPLPEVLWKDPDGQHLPSVSQRHSSDERGLFDVKDVIIVTNGNRDGKWSCVVRSIRLNQEQETSLHISAPFFHNARPWMVGVGVLLVLSVVFLGLGAYLWRRKVLQSRELEKRAAALAWRKFLLPHNPDVVTLDPNSAHSQLVLSADGRSVRRGRARQDLPNTPERFDTWCCVLGQEGFREGRHCWGVEVKGEVGGDAWWAVGVARDSVDRKGCLELSPAGGIWGIWHCESHFVSVTSPRTSLSPIPIPRRLWVCLDCTQGLVTFIDADSEVEIFTFPPASFNGGIIRPWFWVETWNTELCLRDSTS</sequence>
<feature type="domain" description="B30.2/SPRY" evidence="11">
    <location>
        <begin position="276"/>
        <end position="474"/>
    </location>
</feature>
<evidence type="ECO:0000256" key="10">
    <source>
        <dbReference type="SAM" id="SignalP"/>
    </source>
</evidence>
<dbReference type="InterPro" id="IPR013106">
    <property type="entry name" value="Ig_V-set"/>
</dbReference>
<accession>A0ABC9XWD1</accession>
<protein>
    <submittedName>
        <fullName evidence="13">Butyrophilin subfamily 1 member A1</fullName>
    </submittedName>
</protein>
<evidence type="ECO:0000256" key="5">
    <source>
        <dbReference type="ARBA" id="ARBA00022989"/>
    </source>
</evidence>
<evidence type="ECO:0000259" key="12">
    <source>
        <dbReference type="PROSITE" id="PS50835"/>
    </source>
</evidence>
<dbReference type="PROSITE" id="PS50188">
    <property type="entry name" value="B302_SPRY"/>
    <property type="match status" value="1"/>
</dbReference>
<dbReference type="InterPro" id="IPR013320">
    <property type="entry name" value="ConA-like_dom_sf"/>
</dbReference>
<dbReference type="Pfam" id="PF22705">
    <property type="entry name" value="C2-set_3"/>
    <property type="match status" value="1"/>
</dbReference>
<gene>
    <name evidence="13" type="ORF">GRJ2_002626500</name>
</gene>
<dbReference type="SMART" id="SM00406">
    <property type="entry name" value="IGv"/>
    <property type="match status" value="1"/>
</dbReference>
<dbReference type="Pfam" id="PF00622">
    <property type="entry name" value="SPRY"/>
    <property type="match status" value="1"/>
</dbReference>
<evidence type="ECO:0000256" key="3">
    <source>
        <dbReference type="ARBA" id="ARBA00022692"/>
    </source>
</evidence>
<dbReference type="SMART" id="SM00408">
    <property type="entry name" value="IGc2"/>
    <property type="match status" value="1"/>
</dbReference>
<comment type="subcellular location">
    <subcellularLocation>
        <location evidence="1">Membrane</location>
        <topology evidence="1">Single-pass type I membrane protein</topology>
    </subcellularLocation>
</comment>
<dbReference type="InterPro" id="IPR007110">
    <property type="entry name" value="Ig-like_dom"/>
</dbReference>
<keyword evidence="14" id="KW-1185">Reference proteome</keyword>
<dbReference type="InterPro" id="IPR053896">
    <property type="entry name" value="BTN3A2-like_Ig-C"/>
</dbReference>
<comment type="similarity">
    <text evidence="2">Belongs to the immunoglobulin superfamily. BTN/MOG family.</text>
</comment>
<dbReference type="FunFam" id="2.60.40.10:FF:000088">
    <property type="entry name" value="Butyrophilin subfamily 1 member A1"/>
    <property type="match status" value="1"/>
</dbReference>
<dbReference type="InterPro" id="IPR003598">
    <property type="entry name" value="Ig_sub2"/>
</dbReference>
<keyword evidence="5 9" id="KW-1133">Transmembrane helix</keyword>
<dbReference type="Gene3D" id="2.60.40.10">
    <property type="entry name" value="Immunoglobulins"/>
    <property type="match status" value="2"/>
</dbReference>
<dbReference type="EMBL" id="BAAFJT010000032">
    <property type="protein sequence ID" value="GAB0201609.1"/>
    <property type="molecule type" value="Genomic_DNA"/>
</dbReference>
<dbReference type="SMART" id="SM00589">
    <property type="entry name" value="PRY"/>
    <property type="match status" value="1"/>
</dbReference>
<keyword evidence="6 9" id="KW-0472">Membrane</keyword>
<keyword evidence="3 9" id="KW-0812">Transmembrane</keyword>
<proteinExistence type="inferred from homology"/>
<keyword evidence="4 10" id="KW-0732">Signal</keyword>
<dbReference type="InterPro" id="IPR001870">
    <property type="entry name" value="B30.2/SPRY"/>
</dbReference>
<evidence type="ECO:0000256" key="9">
    <source>
        <dbReference type="SAM" id="Phobius"/>
    </source>
</evidence>
<dbReference type="SMART" id="SM00449">
    <property type="entry name" value="SPRY"/>
    <property type="match status" value="1"/>
</dbReference>
<dbReference type="SUPFAM" id="SSF48726">
    <property type="entry name" value="Immunoglobulin"/>
    <property type="match status" value="2"/>
</dbReference>
<dbReference type="Pfam" id="PF13765">
    <property type="entry name" value="PRY"/>
    <property type="match status" value="1"/>
</dbReference>
<name>A0ABC9XWD1_GRUJA</name>
<dbReference type="FunFam" id="2.60.120.920:FF:000004">
    <property type="entry name" value="Butyrophilin subfamily 1 member A1"/>
    <property type="match status" value="1"/>
</dbReference>
<evidence type="ECO:0000256" key="6">
    <source>
        <dbReference type="ARBA" id="ARBA00023136"/>
    </source>
</evidence>
<feature type="chain" id="PRO_5044842109" evidence="10">
    <location>
        <begin position="26"/>
        <end position="474"/>
    </location>
</feature>
<keyword evidence="8" id="KW-0393">Immunoglobulin domain</keyword>
<evidence type="ECO:0000259" key="11">
    <source>
        <dbReference type="PROSITE" id="PS50188"/>
    </source>
</evidence>
<feature type="domain" description="Ig-like" evidence="12">
    <location>
        <begin position="41"/>
        <end position="140"/>
    </location>
</feature>
<comment type="caution">
    <text evidence="13">The sequence shown here is derived from an EMBL/GenBank/DDBJ whole genome shotgun (WGS) entry which is preliminary data.</text>
</comment>
<dbReference type="InterPro" id="IPR006574">
    <property type="entry name" value="PRY"/>
</dbReference>
<dbReference type="InterPro" id="IPR050504">
    <property type="entry name" value="IgSF_BTN/MOG"/>
</dbReference>
<dbReference type="InterPro" id="IPR043136">
    <property type="entry name" value="B30.2/SPRY_sf"/>
</dbReference>
<evidence type="ECO:0000256" key="7">
    <source>
        <dbReference type="ARBA" id="ARBA00023157"/>
    </source>
</evidence>